<dbReference type="SMR" id="Q54BK6"/>
<keyword evidence="1" id="KW-1133">Transmembrane helix</keyword>
<protein>
    <submittedName>
        <fullName evidence="2">Uncharacterized protein</fullName>
    </submittedName>
</protein>
<dbReference type="Proteomes" id="UP000002195">
    <property type="component" value="Unassembled WGS sequence"/>
</dbReference>
<dbReference type="AlphaFoldDB" id="Q54BK6"/>
<dbReference type="KEGG" id="ddi:DDB_G0293710"/>
<dbReference type="InParanoid" id="Q54BK6"/>
<dbReference type="RefSeq" id="XP_629023.1">
    <property type="nucleotide sequence ID" value="XM_629021.1"/>
</dbReference>
<dbReference type="PaxDb" id="44689-DDB0219876"/>
<evidence type="ECO:0000313" key="2">
    <source>
        <dbReference type="EMBL" id="EAL60667.1"/>
    </source>
</evidence>
<feature type="transmembrane region" description="Helical" evidence="1">
    <location>
        <begin position="64"/>
        <end position="88"/>
    </location>
</feature>
<dbReference type="HOGENOM" id="CLU_2101517_0_0_1"/>
<dbReference type="GeneID" id="8629309"/>
<accession>Q54BK6</accession>
<name>Q54BK6_DICDI</name>
<organism evidence="2 3">
    <name type="scientific">Dictyostelium discoideum</name>
    <name type="common">Social amoeba</name>
    <dbReference type="NCBI Taxonomy" id="44689"/>
    <lineage>
        <taxon>Eukaryota</taxon>
        <taxon>Amoebozoa</taxon>
        <taxon>Evosea</taxon>
        <taxon>Eumycetozoa</taxon>
        <taxon>Dictyostelia</taxon>
        <taxon>Dictyosteliales</taxon>
        <taxon>Dictyosteliaceae</taxon>
        <taxon>Dictyostelium</taxon>
    </lineage>
</organism>
<keyword evidence="3" id="KW-1185">Reference proteome</keyword>
<sequence>MSLKDEPFAIHLRFGADIFQPGFYIKNPSISIEDSKPTSRHKFYSFNATGGEPIEPEDEKKLNVLIPILCSIIGFSLIVLAIILIIIIKRRNYKKFNDPNKIEMEKDNESEISEKQ</sequence>
<keyword evidence="1" id="KW-0812">Transmembrane</keyword>
<gene>
    <name evidence="2" type="ORF">DDB_G0293710</name>
</gene>
<evidence type="ECO:0000256" key="1">
    <source>
        <dbReference type="SAM" id="Phobius"/>
    </source>
</evidence>
<keyword evidence="1" id="KW-0472">Membrane</keyword>
<dbReference type="EMBL" id="AAFI02000218">
    <property type="protein sequence ID" value="EAL60667.1"/>
    <property type="molecule type" value="Genomic_DNA"/>
</dbReference>
<evidence type="ECO:0000313" key="3">
    <source>
        <dbReference type="Proteomes" id="UP000002195"/>
    </source>
</evidence>
<dbReference type="VEuPathDB" id="AmoebaDB:DDB_G0293710"/>
<proteinExistence type="predicted"/>
<reference evidence="2 3" key="1">
    <citation type="journal article" date="2005" name="Nature">
        <title>The genome of the social amoeba Dictyostelium discoideum.</title>
        <authorList>
            <consortium name="The Dictyostelium discoideum Sequencing Consortium"/>
            <person name="Eichinger L."/>
            <person name="Pachebat J.A."/>
            <person name="Glockner G."/>
            <person name="Rajandream M.A."/>
            <person name="Sucgang R."/>
            <person name="Berriman M."/>
            <person name="Song J."/>
            <person name="Olsen R."/>
            <person name="Szafranski K."/>
            <person name="Xu Q."/>
            <person name="Tunggal B."/>
            <person name="Kummerfeld S."/>
            <person name="Madera M."/>
            <person name="Konfortov B.A."/>
            <person name="Rivero F."/>
            <person name="Bankier A.T."/>
            <person name="Lehmann R."/>
            <person name="Hamlin N."/>
            <person name="Davies R."/>
            <person name="Gaudet P."/>
            <person name="Fey P."/>
            <person name="Pilcher K."/>
            <person name="Chen G."/>
            <person name="Saunders D."/>
            <person name="Sodergren E."/>
            <person name="Davis P."/>
            <person name="Kerhornou A."/>
            <person name="Nie X."/>
            <person name="Hall N."/>
            <person name="Anjard C."/>
            <person name="Hemphill L."/>
            <person name="Bason N."/>
            <person name="Farbrother P."/>
            <person name="Desany B."/>
            <person name="Just E."/>
            <person name="Morio T."/>
            <person name="Rost R."/>
            <person name="Churcher C."/>
            <person name="Cooper J."/>
            <person name="Haydock S."/>
            <person name="van Driessche N."/>
            <person name="Cronin A."/>
            <person name="Goodhead I."/>
            <person name="Muzny D."/>
            <person name="Mourier T."/>
            <person name="Pain A."/>
            <person name="Lu M."/>
            <person name="Harper D."/>
            <person name="Lindsay R."/>
            <person name="Hauser H."/>
            <person name="James K."/>
            <person name="Quiles M."/>
            <person name="Madan Babu M."/>
            <person name="Saito T."/>
            <person name="Buchrieser C."/>
            <person name="Wardroper A."/>
            <person name="Felder M."/>
            <person name="Thangavelu M."/>
            <person name="Johnson D."/>
            <person name="Knights A."/>
            <person name="Loulseged H."/>
            <person name="Mungall K."/>
            <person name="Oliver K."/>
            <person name="Price C."/>
            <person name="Quail M.A."/>
            <person name="Urushihara H."/>
            <person name="Hernandez J."/>
            <person name="Rabbinowitsch E."/>
            <person name="Steffen D."/>
            <person name="Sanders M."/>
            <person name="Ma J."/>
            <person name="Kohara Y."/>
            <person name="Sharp S."/>
            <person name="Simmonds M."/>
            <person name="Spiegler S."/>
            <person name="Tivey A."/>
            <person name="Sugano S."/>
            <person name="White B."/>
            <person name="Walker D."/>
            <person name="Woodward J."/>
            <person name="Winckler T."/>
            <person name="Tanaka Y."/>
            <person name="Shaulsky G."/>
            <person name="Schleicher M."/>
            <person name="Weinstock G."/>
            <person name="Rosenthal A."/>
            <person name="Cox E.C."/>
            <person name="Chisholm R.L."/>
            <person name="Gibbs R."/>
            <person name="Loomis W.F."/>
            <person name="Platzer M."/>
            <person name="Kay R.R."/>
            <person name="Williams J."/>
            <person name="Dear P.H."/>
            <person name="Noegel A.A."/>
            <person name="Barrell B."/>
            <person name="Kuspa A."/>
        </authorList>
    </citation>
    <scope>NUCLEOTIDE SEQUENCE [LARGE SCALE GENOMIC DNA]</scope>
    <source>
        <strain evidence="2 3">AX4</strain>
    </source>
</reference>
<comment type="caution">
    <text evidence="2">The sequence shown here is derived from an EMBL/GenBank/DDBJ whole genome shotgun (WGS) entry which is preliminary data.</text>
</comment>